<dbReference type="Pfam" id="PF02836">
    <property type="entry name" value="Glyco_hydro_2_C"/>
    <property type="match status" value="1"/>
</dbReference>
<name>A0A8J3Z0Y2_9ACTN</name>
<proteinExistence type="inferred from homology"/>
<sequence length="822" mass="91138">MVSFRPLADWTLSVAGGRPGGSPDEPELPATIPATVPGCVHTDLLAQGLIPDPYLDDNEKRLQWIGRTDWVYETVFEHTDTGDRTDLVCHGLDTVATITLNGVEVGTTANMHRSYRFDVSGLLRPGRNRLAIRFDSVYRYGDAIRASVGERPHVSGDEPVPYVRKMACNFGWDWGPTLATAGIWQPIGLETWSVARLAEVRPQVTVVDGNSGRVTVRAGVQHRAGAHLTLRASLGDHTVALDLEPDASDGTVTLDVPNVDLWWPVGQGAQPLYPLAVSLSADGRELDRWERRVGFRTVDIDTVPDADGTPFTVRINGRPLFVRGVNWIPDDVFVTRITKDRLAERLRQATDAGVNLIRVWGGGRYESEDFYDLADEYGLMVEQDFLFACAAYPEEEPLASEVAAEAAEQVVRLMPHASLIWWCGNNENLWGHHDWNWAEQLGDRTWGAGYYFDVLPRTVAALDPTRPYWPGSPYSGGRDRHPNDPAHGTMHIWDVWNTDDYRKYREYRPRFVAEFGFQGPPTFATLRRSVSDQPLASDSPGVLHHQKAQDGNGKLLSGLAGHFAEPTTFDDWHWVTQLNQARALTFGIEHFRSLRPLCMGTIVWQLNDCWPVTSWAAVDGDGRRKPLWYALRRSYADRLITFQPQPENALAVVLVNDGTSTWSAHFDVLRCGFDGKPLARFTVEAEVAAGGAHRVPLPDDVRTPADPAAELLLADADEGRATWYFAEDVDLAYPVPEYATTVVETDGGLRVEVTAATLLRDLTLFPDRLDPTATLGGAADDALITLLPGERAVFEVRCPRPIDRDAPGRPPVLRCANDLPGP</sequence>
<comment type="catalytic activity">
    <reaction evidence="1">
        <text>Hydrolysis of terminal, non-reducing beta-D-mannose residues in beta-D-mannosides.</text>
        <dbReference type="EC" id="3.2.1.25"/>
    </reaction>
</comment>
<dbReference type="InterPro" id="IPR006103">
    <property type="entry name" value="Glyco_hydro_2_cat"/>
</dbReference>
<evidence type="ECO:0000259" key="8">
    <source>
        <dbReference type="Pfam" id="PF02836"/>
    </source>
</evidence>
<dbReference type="Gene3D" id="2.60.40.10">
    <property type="entry name" value="Immunoglobulins"/>
    <property type="match status" value="1"/>
</dbReference>
<dbReference type="Pfam" id="PF22666">
    <property type="entry name" value="Glyco_hydro_2_N2"/>
    <property type="match status" value="1"/>
</dbReference>
<dbReference type="InterPro" id="IPR017853">
    <property type="entry name" value="GH"/>
</dbReference>
<dbReference type="InterPro" id="IPR006102">
    <property type="entry name" value="Ig-like_GH2"/>
</dbReference>
<dbReference type="EC" id="3.2.1.25" evidence="3"/>
<evidence type="ECO:0000256" key="3">
    <source>
        <dbReference type="ARBA" id="ARBA00012754"/>
    </source>
</evidence>
<evidence type="ECO:0000259" key="9">
    <source>
        <dbReference type="Pfam" id="PF22666"/>
    </source>
</evidence>
<dbReference type="GO" id="GO:0006516">
    <property type="term" value="P:glycoprotein catabolic process"/>
    <property type="evidence" value="ECO:0007669"/>
    <property type="project" value="TreeGrafter"/>
</dbReference>
<dbReference type="InterPro" id="IPR013783">
    <property type="entry name" value="Ig-like_fold"/>
</dbReference>
<dbReference type="SUPFAM" id="SSF49303">
    <property type="entry name" value="beta-Galactosidase/glucuronidase domain"/>
    <property type="match status" value="1"/>
</dbReference>
<comment type="similarity">
    <text evidence="2">Belongs to the glycosyl hydrolase 2 family.</text>
</comment>
<organism evidence="10 11">
    <name type="scientific">Virgisporangium aurantiacum</name>
    <dbReference type="NCBI Taxonomy" id="175570"/>
    <lineage>
        <taxon>Bacteria</taxon>
        <taxon>Bacillati</taxon>
        <taxon>Actinomycetota</taxon>
        <taxon>Actinomycetes</taxon>
        <taxon>Micromonosporales</taxon>
        <taxon>Micromonosporaceae</taxon>
        <taxon>Virgisporangium</taxon>
    </lineage>
</organism>
<keyword evidence="4" id="KW-0732">Signal</keyword>
<dbReference type="SUPFAM" id="SSF51445">
    <property type="entry name" value="(Trans)glycosidases"/>
    <property type="match status" value="1"/>
</dbReference>
<comment type="caution">
    <text evidence="10">The sequence shown here is derived from an EMBL/GenBank/DDBJ whole genome shotgun (WGS) entry which is preliminary data.</text>
</comment>
<dbReference type="InterPro" id="IPR008979">
    <property type="entry name" value="Galactose-bd-like_sf"/>
</dbReference>
<evidence type="ECO:0000256" key="4">
    <source>
        <dbReference type="ARBA" id="ARBA00022729"/>
    </source>
</evidence>
<dbReference type="SUPFAM" id="SSF49785">
    <property type="entry name" value="Galactose-binding domain-like"/>
    <property type="match status" value="1"/>
</dbReference>
<evidence type="ECO:0000313" key="11">
    <source>
        <dbReference type="Proteomes" id="UP000612585"/>
    </source>
</evidence>
<protein>
    <recommendedName>
        <fullName evidence="3">beta-mannosidase</fullName>
        <ecNumber evidence="3">3.2.1.25</ecNumber>
    </recommendedName>
</protein>
<dbReference type="GO" id="GO:0005975">
    <property type="term" value="P:carbohydrate metabolic process"/>
    <property type="evidence" value="ECO:0007669"/>
    <property type="project" value="InterPro"/>
</dbReference>
<dbReference type="GO" id="GO:0004567">
    <property type="term" value="F:beta-mannosidase activity"/>
    <property type="evidence" value="ECO:0007669"/>
    <property type="project" value="UniProtKB-EC"/>
</dbReference>
<dbReference type="InterPro" id="IPR036156">
    <property type="entry name" value="Beta-gal/glucu_dom_sf"/>
</dbReference>
<evidence type="ECO:0000313" key="10">
    <source>
        <dbReference type="EMBL" id="GIJ55289.1"/>
    </source>
</evidence>
<dbReference type="RefSeq" id="WP_203991892.1">
    <property type="nucleotide sequence ID" value="NZ_BOPG01000016.1"/>
</dbReference>
<dbReference type="FunFam" id="3.20.20.80:FF:000050">
    <property type="entry name" value="Beta-mannosidase B"/>
    <property type="match status" value="1"/>
</dbReference>
<evidence type="ECO:0000256" key="1">
    <source>
        <dbReference type="ARBA" id="ARBA00000829"/>
    </source>
</evidence>
<evidence type="ECO:0000256" key="6">
    <source>
        <dbReference type="ARBA" id="ARBA00023295"/>
    </source>
</evidence>
<keyword evidence="5" id="KW-0378">Hydrolase</keyword>
<accession>A0A8J3Z0Y2</accession>
<feature type="domain" description="Glycoside hydrolase family 2 immunoglobulin-like beta-sandwich" evidence="7">
    <location>
        <begin position="205"/>
        <end position="296"/>
    </location>
</feature>
<dbReference type="Gene3D" id="3.20.20.80">
    <property type="entry name" value="Glycosidases"/>
    <property type="match status" value="1"/>
</dbReference>
<dbReference type="PANTHER" id="PTHR43730">
    <property type="entry name" value="BETA-MANNOSIDASE"/>
    <property type="match status" value="1"/>
</dbReference>
<keyword evidence="6" id="KW-0326">Glycosidase</keyword>
<feature type="domain" description="Beta-mannosidase-like galactose-binding" evidence="9">
    <location>
        <begin position="31"/>
        <end position="185"/>
    </location>
</feature>
<dbReference type="PANTHER" id="PTHR43730:SF1">
    <property type="entry name" value="BETA-MANNOSIDASE"/>
    <property type="match status" value="1"/>
</dbReference>
<dbReference type="EMBL" id="BOPG01000016">
    <property type="protein sequence ID" value="GIJ55289.1"/>
    <property type="molecule type" value="Genomic_DNA"/>
</dbReference>
<dbReference type="InterPro" id="IPR050887">
    <property type="entry name" value="Beta-mannosidase_GH2"/>
</dbReference>
<feature type="domain" description="Glycoside hydrolase family 2 catalytic" evidence="8">
    <location>
        <begin position="314"/>
        <end position="467"/>
    </location>
</feature>
<evidence type="ECO:0000259" key="7">
    <source>
        <dbReference type="Pfam" id="PF00703"/>
    </source>
</evidence>
<evidence type="ECO:0000256" key="5">
    <source>
        <dbReference type="ARBA" id="ARBA00022801"/>
    </source>
</evidence>
<dbReference type="Pfam" id="PF00703">
    <property type="entry name" value="Glyco_hydro_2"/>
    <property type="match status" value="1"/>
</dbReference>
<dbReference type="Gene3D" id="2.60.120.260">
    <property type="entry name" value="Galactose-binding domain-like"/>
    <property type="match status" value="1"/>
</dbReference>
<keyword evidence="11" id="KW-1185">Reference proteome</keyword>
<dbReference type="Proteomes" id="UP000612585">
    <property type="component" value="Unassembled WGS sequence"/>
</dbReference>
<reference evidence="10" key="1">
    <citation type="submission" date="2021-01" db="EMBL/GenBank/DDBJ databases">
        <title>Whole genome shotgun sequence of Virgisporangium aurantiacum NBRC 16421.</title>
        <authorList>
            <person name="Komaki H."/>
            <person name="Tamura T."/>
        </authorList>
    </citation>
    <scope>NUCLEOTIDE SEQUENCE</scope>
    <source>
        <strain evidence="10">NBRC 16421</strain>
    </source>
</reference>
<dbReference type="InterPro" id="IPR054593">
    <property type="entry name" value="Beta-mannosidase-like_N2"/>
</dbReference>
<gene>
    <name evidence="10" type="ORF">Vau01_028050</name>
</gene>
<dbReference type="AlphaFoldDB" id="A0A8J3Z0Y2"/>
<evidence type="ECO:0000256" key="2">
    <source>
        <dbReference type="ARBA" id="ARBA00007401"/>
    </source>
</evidence>